<evidence type="ECO:0000256" key="10">
    <source>
        <dbReference type="ARBA" id="ARBA00033270"/>
    </source>
</evidence>
<dbReference type="PANTHER" id="PTHR30474:SF2">
    <property type="entry name" value="PEPTIDOGLYCAN GLYCOSYLTRANSFERASE FTSW-RELATED"/>
    <property type="match status" value="1"/>
</dbReference>
<dbReference type="InterPro" id="IPR001182">
    <property type="entry name" value="FtsW/RodA"/>
</dbReference>
<evidence type="ECO:0000256" key="16">
    <source>
        <dbReference type="ARBA" id="ARBA00049966"/>
    </source>
</evidence>
<evidence type="ECO:0000256" key="12">
    <source>
        <dbReference type="ARBA" id="ARBA00041185"/>
    </source>
</evidence>
<feature type="transmembrane region" description="Helical" evidence="17">
    <location>
        <begin position="331"/>
        <end position="358"/>
    </location>
</feature>
<name>A0ABS1SL31_9MICO</name>
<feature type="transmembrane region" description="Helical" evidence="17">
    <location>
        <begin position="32"/>
        <end position="54"/>
    </location>
</feature>
<keyword evidence="5" id="KW-0133">Cell shape</keyword>
<gene>
    <name evidence="18" type="ORF">D3226_02725</name>
</gene>
<comment type="subcellular location">
    <subcellularLocation>
        <location evidence="1">Membrane</location>
        <topology evidence="1">Multi-pass membrane protein</topology>
    </subcellularLocation>
</comment>
<feature type="transmembrane region" description="Helical" evidence="17">
    <location>
        <begin position="187"/>
        <end position="204"/>
    </location>
</feature>
<dbReference type="Proteomes" id="UP001646141">
    <property type="component" value="Unassembled WGS sequence"/>
</dbReference>
<comment type="similarity">
    <text evidence="11">Belongs to the SEDS family. FtsW subfamily.</text>
</comment>
<evidence type="ECO:0000256" key="4">
    <source>
        <dbReference type="ARBA" id="ARBA00022692"/>
    </source>
</evidence>
<keyword evidence="18" id="KW-0132">Cell division</keyword>
<evidence type="ECO:0000256" key="2">
    <source>
        <dbReference type="ARBA" id="ARBA00022676"/>
    </source>
</evidence>
<evidence type="ECO:0000256" key="7">
    <source>
        <dbReference type="ARBA" id="ARBA00022989"/>
    </source>
</evidence>
<evidence type="ECO:0000256" key="13">
    <source>
        <dbReference type="ARBA" id="ARBA00041418"/>
    </source>
</evidence>
<evidence type="ECO:0000256" key="6">
    <source>
        <dbReference type="ARBA" id="ARBA00022984"/>
    </source>
</evidence>
<keyword evidence="8 17" id="KW-0472">Membrane</keyword>
<reference evidence="18 19" key="1">
    <citation type="submission" date="2018-09" db="EMBL/GenBank/DDBJ databases">
        <title>Comparative genomics of Leucobacter spp.</title>
        <authorList>
            <person name="Reis A.C."/>
            <person name="Kolvenbach B.A."/>
            <person name="Corvini P.F.X."/>
            <person name="Nunes O.C."/>
        </authorList>
    </citation>
    <scope>NUCLEOTIDE SEQUENCE [LARGE SCALE GENOMIC DNA]</scope>
    <source>
        <strain evidence="18 19">L-1</strain>
    </source>
</reference>
<keyword evidence="4 17" id="KW-0812">Transmembrane</keyword>
<keyword evidence="3" id="KW-0808">Transferase</keyword>
<evidence type="ECO:0000256" key="15">
    <source>
        <dbReference type="ARBA" id="ARBA00049902"/>
    </source>
</evidence>
<evidence type="ECO:0000256" key="9">
    <source>
        <dbReference type="ARBA" id="ARBA00032370"/>
    </source>
</evidence>
<evidence type="ECO:0000256" key="17">
    <source>
        <dbReference type="SAM" id="Phobius"/>
    </source>
</evidence>
<feature type="transmembrane region" description="Helical" evidence="17">
    <location>
        <begin position="100"/>
        <end position="119"/>
    </location>
</feature>
<evidence type="ECO:0000256" key="8">
    <source>
        <dbReference type="ARBA" id="ARBA00023136"/>
    </source>
</evidence>
<keyword evidence="18" id="KW-0131">Cell cycle</keyword>
<evidence type="ECO:0000256" key="14">
    <source>
        <dbReference type="ARBA" id="ARBA00044770"/>
    </source>
</evidence>
<sequence>MLARRTQRVVLPADPRSRRSLVPPGPGPLRKLALTLIGVVQFLTLTGVVMVQSASQVTAIAGGQNPISGFVRQGSYALIGLALFVVLSRVPTVVLRRRAWWLLGAGFTLQLLVYTPLGYEAGGNRNWLRLGPISAQPAEFMKFVLLVWVATVLAAKLPLLGRWWHVVIPILPVVALSMFINVLGGDLGTLMIITALVFGCLFFSGVRLRFLAGIAALAAAGIAVMTLIKPNRVVRIIHFIEIDCLSDTEHAQGVCWQSLNGFWALARGGVFGAGVGNSTAKWSWLPEAETDFIFAIIGEELGAVGAGVILLAFVTLVAVLIALMGHCRDPFAVAVLGGAAAWITAQMAVNVAVVLGFIPVLGVPLPFVSAGGTSLISTLMAMGVVLACVREQGEANSAPLRRPN</sequence>
<protein>
    <recommendedName>
        <fullName evidence="12">Probable peptidoglycan glycosyltransferase FtsW</fullName>
        <ecNumber evidence="14">2.4.99.28</ecNumber>
    </recommendedName>
    <alternativeName>
        <fullName evidence="13">Cell division protein FtsW</fullName>
    </alternativeName>
    <alternativeName>
        <fullName evidence="10">Cell wall polymerase</fullName>
    </alternativeName>
    <alternativeName>
        <fullName evidence="9">Peptidoglycan polymerase</fullName>
    </alternativeName>
</protein>
<feature type="transmembrane region" description="Helical" evidence="17">
    <location>
        <begin position="210"/>
        <end position="228"/>
    </location>
</feature>
<evidence type="ECO:0000256" key="5">
    <source>
        <dbReference type="ARBA" id="ARBA00022960"/>
    </source>
</evidence>
<dbReference type="EC" id="2.4.99.28" evidence="14"/>
<evidence type="ECO:0000313" key="18">
    <source>
        <dbReference type="EMBL" id="MBL3688874.1"/>
    </source>
</evidence>
<dbReference type="GO" id="GO:0051301">
    <property type="term" value="P:cell division"/>
    <property type="evidence" value="ECO:0007669"/>
    <property type="project" value="UniProtKB-KW"/>
</dbReference>
<feature type="transmembrane region" description="Helical" evidence="17">
    <location>
        <begin position="75"/>
        <end position="94"/>
    </location>
</feature>
<feature type="transmembrane region" description="Helical" evidence="17">
    <location>
        <begin position="140"/>
        <end position="157"/>
    </location>
</feature>
<evidence type="ECO:0000256" key="3">
    <source>
        <dbReference type="ARBA" id="ARBA00022679"/>
    </source>
</evidence>
<comment type="catalytic activity">
    <reaction evidence="15">
        <text>[GlcNAc-(1-&gt;4)-Mur2Ac(oyl-L-Ala-gamma-D-Glu-L-Lys-D-Ala-D-Ala)](n)-di-trans,octa-cis-undecaprenyl diphosphate + beta-D-GlcNAc-(1-&gt;4)-Mur2Ac(oyl-L-Ala-gamma-D-Glu-L-Lys-D-Ala-D-Ala)-di-trans,octa-cis-undecaprenyl diphosphate = [GlcNAc-(1-&gt;4)-Mur2Ac(oyl-L-Ala-gamma-D-Glu-L-Lys-D-Ala-D-Ala)](n+1)-di-trans,octa-cis-undecaprenyl diphosphate + di-trans,octa-cis-undecaprenyl diphosphate + H(+)</text>
        <dbReference type="Rhea" id="RHEA:23708"/>
        <dbReference type="Rhea" id="RHEA-COMP:9602"/>
        <dbReference type="Rhea" id="RHEA-COMP:9603"/>
        <dbReference type="ChEBI" id="CHEBI:15378"/>
        <dbReference type="ChEBI" id="CHEBI:58405"/>
        <dbReference type="ChEBI" id="CHEBI:60033"/>
        <dbReference type="ChEBI" id="CHEBI:78435"/>
        <dbReference type="EC" id="2.4.99.28"/>
    </reaction>
</comment>
<keyword evidence="7 17" id="KW-1133">Transmembrane helix</keyword>
<evidence type="ECO:0000256" key="11">
    <source>
        <dbReference type="ARBA" id="ARBA00038053"/>
    </source>
</evidence>
<evidence type="ECO:0000313" key="19">
    <source>
        <dbReference type="Proteomes" id="UP001646141"/>
    </source>
</evidence>
<feature type="transmembrane region" description="Helical" evidence="17">
    <location>
        <begin position="365"/>
        <end position="387"/>
    </location>
</feature>
<comment type="caution">
    <text evidence="18">The sequence shown here is derived from an EMBL/GenBank/DDBJ whole genome shotgun (WGS) entry which is preliminary data.</text>
</comment>
<dbReference type="RefSeq" id="WP_202380874.1">
    <property type="nucleotide sequence ID" value="NZ_QYAD01000001.1"/>
</dbReference>
<dbReference type="PANTHER" id="PTHR30474">
    <property type="entry name" value="CELL CYCLE PROTEIN"/>
    <property type="match status" value="1"/>
</dbReference>
<dbReference type="Pfam" id="PF01098">
    <property type="entry name" value="FTSW_RODA_SPOVE"/>
    <property type="match status" value="1"/>
</dbReference>
<dbReference type="EMBL" id="QYAD01000001">
    <property type="protein sequence ID" value="MBL3688874.1"/>
    <property type="molecule type" value="Genomic_DNA"/>
</dbReference>
<accession>A0ABS1SL31</accession>
<evidence type="ECO:0000256" key="1">
    <source>
        <dbReference type="ARBA" id="ARBA00004141"/>
    </source>
</evidence>
<keyword evidence="19" id="KW-1185">Reference proteome</keyword>
<keyword evidence="6" id="KW-0573">Peptidoglycan synthesis</keyword>
<feature type="transmembrane region" description="Helical" evidence="17">
    <location>
        <begin position="301"/>
        <end position="325"/>
    </location>
</feature>
<feature type="transmembrane region" description="Helical" evidence="17">
    <location>
        <begin position="163"/>
        <end position="180"/>
    </location>
</feature>
<proteinExistence type="inferred from homology"/>
<organism evidence="18 19">
    <name type="scientific">Leucobacter chromiireducens subsp. chromiireducens</name>
    <dbReference type="NCBI Taxonomy" id="660067"/>
    <lineage>
        <taxon>Bacteria</taxon>
        <taxon>Bacillati</taxon>
        <taxon>Actinomycetota</taxon>
        <taxon>Actinomycetes</taxon>
        <taxon>Micrococcales</taxon>
        <taxon>Microbacteriaceae</taxon>
        <taxon>Leucobacter</taxon>
    </lineage>
</organism>
<comment type="function">
    <text evidence="16">Peptidoglycan polymerase that is essential for cell division.</text>
</comment>
<keyword evidence="2" id="KW-0328">Glycosyltransferase</keyword>